<dbReference type="Gene3D" id="1.10.418.10">
    <property type="entry name" value="Calponin-like domain"/>
    <property type="match status" value="1"/>
</dbReference>
<dbReference type="FunFam" id="1.10.418.10:FF:000023">
    <property type="entry name" value="EH domain-binding protein 1 isoform X1"/>
    <property type="match status" value="1"/>
</dbReference>
<dbReference type="PANTHER" id="PTHR23167:SF43">
    <property type="entry name" value="EH DOMAIN-BINDING PROTEIN 1"/>
    <property type="match status" value="1"/>
</dbReference>
<evidence type="ECO:0000259" key="7">
    <source>
        <dbReference type="PROSITE" id="PS50021"/>
    </source>
</evidence>
<feature type="compositionally biased region" description="Basic and acidic residues" evidence="6">
    <location>
        <begin position="305"/>
        <end position="318"/>
    </location>
</feature>
<dbReference type="CTD" id="23301"/>
<dbReference type="Ensembl" id="ENSSAUT00010007879.1">
    <property type="protein sequence ID" value="ENSSAUP00010007355.1"/>
    <property type="gene ID" value="ENSSAUG00010003566.1"/>
</dbReference>
<reference evidence="10" key="2">
    <citation type="submission" date="2025-08" db="UniProtKB">
        <authorList>
            <consortium name="Ensembl"/>
        </authorList>
    </citation>
    <scope>IDENTIFICATION</scope>
</reference>
<dbReference type="InParanoid" id="A0A671U0Y3"/>
<keyword evidence="2" id="KW-0597">Phosphoprotein</keyword>
<dbReference type="CDD" id="cd21254">
    <property type="entry name" value="CH_EHBP1"/>
    <property type="match status" value="1"/>
</dbReference>
<dbReference type="GeneID" id="115596602"/>
<feature type="compositionally biased region" description="Basic and acidic residues" evidence="6">
    <location>
        <begin position="1029"/>
        <end position="1043"/>
    </location>
</feature>
<reference evidence="10" key="1">
    <citation type="submission" date="2021-04" db="EMBL/GenBank/DDBJ databases">
        <authorList>
            <consortium name="Wellcome Sanger Institute Data Sharing"/>
        </authorList>
    </citation>
    <scope>NUCLEOTIDE SEQUENCE [LARGE SCALE GENOMIC DNA]</scope>
</reference>
<feature type="region of interest" description="Disordered" evidence="6">
    <location>
        <begin position="1111"/>
        <end position="1147"/>
    </location>
</feature>
<sequence length="1323" mass="146777">MASVWKRLQRVGKHASKFQFVASYQELMVECTKKWQPDKLVVVWTRRSRRKSSKAHSWQPGIKNPYRGVVVWPVPENIEITVTLFKDPHAEEFEDKEWTFVIENESPSGRRKALATSSINMKQYASPMPTQTDVKLKFKPLSKKVVSATLQFSLSCIFLREGKATDEDMQSLASLMSMKQADIGNLDDFEEENEEDEENRVNQEEKAAKITEIVNQLNALSCLHGDDDDDEGVLKRARKATAKPAASSQELINKLNFLEDEDPDAPPAMNINPFDDPDDDLHPNHMNPFGDPDEDEPPAQPVLRQRVEDDSFYDHDDSNPFNEPDEPGTQTPPGNPFDEPEQDTDLQPDPEPPKPRQRKGVRPVDMSKYLYANTTQNEEDELDESNPFYEPRTSSPTHPPAGGPSLDMSSSQKRRAPPPPSSSPGLGPSPPAPKPSSIPDRERAQPVGPSPVAAVRELASSSPKPSPVPSPVLGGKPNASQSLLAWCREVTKNYRGVKITNFTTSWRNGLAFCALLHHFRPDTIDYKSLNPQDIKENNKKAYDGFASLGISRLLEPSDMVLLAIPDKLTVMTYLYQIRAHFSGEELNVVQIEANSSRSTYKVGDFETDTNASIDQDKFYAELNDVQPRQADSQPVASAGAESNGTKAAEEEVMELGGKAEVGAASFSAAAPLQSSPPVPSPRTALTASATDSTHAAPSSSEDRGSLFKANTLDLSELPQRVEREMEKERQQKDEVGEERKEGSTEPGSPTRRGAAFSSSPSHQKLGFSYNRDADLIKKKRASLRHSESEPASEPSSPPVNHTDKPPKQEPTPAPVSPPAEKRVLSRQEELKERARLLLEQARRDAAMKAGNKNVPNSAVSAPNRPTNVCDERDAERRRQLRERARQLIAEARSGVKMSDMSLLDASSMERGKGSKASPAGDVLDGVRGHHEDDAVDGERGEDDEEGRAVEEQLHFGGGGGGGGASAAAAAAADDDDDDDDTIAAATSASALVTNPLPLEALLPTTSSTQGPLELTNPGSELTSLGTNSKHPDLKLKKLVDVSPRRVTSPSSPSSTSSSSSPTASSTSPLSPTEGHENNAEELRAERLRRATERLRSPVVFNKDSAVRKTQLKSFSQYVENRPEVKRQKSNPEDLRRAEEDRGSPTELDIRRPFEEEKAFKDTSQYVVGELSALESEQRHIDARAARVEKRLRYLMDTGNNKEEEEAMMQEWFMLVNKKNALIRRQNQLSLLEKEHDLERRFELLNRELRAMLAIEDWQKTEAQKRREQLLLDELVILVNKRDALVRDLDAQEKQAEEEDEHLERTLEQNKGKMAKKEEKCVLQ</sequence>
<dbReference type="InterPro" id="IPR001715">
    <property type="entry name" value="CH_dom"/>
</dbReference>
<evidence type="ECO:0000256" key="4">
    <source>
        <dbReference type="ARBA" id="ARBA00023054"/>
    </source>
</evidence>
<feature type="compositionally biased region" description="Basic and acidic residues" evidence="6">
    <location>
        <begin position="719"/>
        <end position="743"/>
    </location>
</feature>
<accession>A0A671U0Y3</accession>
<feature type="compositionally biased region" description="Pro residues" evidence="6">
    <location>
        <begin position="808"/>
        <end position="817"/>
    </location>
</feature>
<name>A0A671U0Y3_SPAAU</name>
<feature type="domain" description="BMERB" evidence="9">
    <location>
        <begin position="1153"/>
        <end position="1304"/>
    </location>
</feature>
<dbReference type="OrthoDB" id="5972258at2759"/>
<comment type="subcellular location">
    <subcellularLocation>
        <location evidence="1">Endosome</location>
    </subcellularLocation>
</comment>
<dbReference type="Pfam" id="PF12130">
    <property type="entry name" value="bMERB_dom"/>
    <property type="match status" value="1"/>
</dbReference>
<feature type="domain" description="Calponin-homology (CH)" evidence="7">
    <location>
        <begin position="477"/>
        <end position="582"/>
    </location>
</feature>
<evidence type="ECO:0000313" key="10">
    <source>
        <dbReference type="Ensembl" id="ENSSAUP00010007355.1"/>
    </source>
</evidence>
<feature type="compositionally biased region" description="Polar residues" evidence="6">
    <location>
        <begin position="853"/>
        <end position="866"/>
    </location>
</feature>
<keyword evidence="11" id="KW-1185">Reference proteome</keyword>
<organism evidence="10 11">
    <name type="scientific">Sparus aurata</name>
    <name type="common">Gilthead sea bream</name>
    <dbReference type="NCBI Taxonomy" id="8175"/>
    <lineage>
        <taxon>Eukaryota</taxon>
        <taxon>Metazoa</taxon>
        <taxon>Chordata</taxon>
        <taxon>Craniata</taxon>
        <taxon>Vertebrata</taxon>
        <taxon>Euteleostomi</taxon>
        <taxon>Actinopterygii</taxon>
        <taxon>Neopterygii</taxon>
        <taxon>Teleostei</taxon>
        <taxon>Neoteleostei</taxon>
        <taxon>Acanthomorphata</taxon>
        <taxon>Eupercaria</taxon>
        <taxon>Spariformes</taxon>
        <taxon>Sparidae</taxon>
        <taxon>Sparus</taxon>
    </lineage>
</organism>
<dbReference type="PROSITE" id="PS50021">
    <property type="entry name" value="CH"/>
    <property type="match status" value="1"/>
</dbReference>
<evidence type="ECO:0000256" key="2">
    <source>
        <dbReference type="ARBA" id="ARBA00022553"/>
    </source>
</evidence>
<dbReference type="Proteomes" id="UP000472265">
    <property type="component" value="Chromosome 15"/>
</dbReference>
<dbReference type="InterPro" id="IPR050540">
    <property type="entry name" value="F-actin_Monoox_Mical"/>
</dbReference>
<dbReference type="InterPro" id="IPR019448">
    <property type="entry name" value="NT-C2"/>
</dbReference>
<keyword evidence="4 5" id="KW-0175">Coiled coil</keyword>
<evidence type="ECO:0000259" key="9">
    <source>
        <dbReference type="PROSITE" id="PS51848"/>
    </source>
</evidence>
<protein>
    <submittedName>
        <fullName evidence="10">EH domain binding protein 1</fullName>
    </submittedName>
</protein>
<dbReference type="PANTHER" id="PTHR23167">
    <property type="entry name" value="CALPONIN HOMOLOGY DOMAIN-CONTAINING PROTEIN DDB_G0272472-RELATED"/>
    <property type="match status" value="1"/>
</dbReference>
<feature type="compositionally biased region" description="Basic and acidic residues" evidence="6">
    <location>
        <begin position="924"/>
        <end position="938"/>
    </location>
</feature>
<feature type="compositionally biased region" description="Low complexity" evidence="6">
    <location>
        <begin position="1047"/>
        <end position="1072"/>
    </location>
</feature>
<dbReference type="GeneTree" id="ENSGT00940000157597"/>
<evidence type="ECO:0000256" key="3">
    <source>
        <dbReference type="ARBA" id="ARBA00022753"/>
    </source>
</evidence>
<evidence type="ECO:0000313" key="11">
    <source>
        <dbReference type="Proteomes" id="UP000472265"/>
    </source>
</evidence>
<proteinExistence type="predicted"/>
<feature type="compositionally biased region" description="Polar residues" evidence="6">
    <location>
        <begin position="629"/>
        <end position="645"/>
    </location>
</feature>
<feature type="coiled-coil region" evidence="5">
    <location>
        <begin position="179"/>
        <end position="213"/>
    </location>
</feature>
<dbReference type="GO" id="GO:0005768">
    <property type="term" value="C:endosome"/>
    <property type="evidence" value="ECO:0007669"/>
    <property type="project" value="UniProtKB-SubCell"/>
</dbReference>
<feature type="region of interest" description="Disordered" evidence="6">
    <location>
        <begin position="900"/>
        <end position="1081"/>
    </location>
</feature>
<feature type="region of interest" description="Disordered" evidence="6">
    <location>
        <begin position="670"/>
        <end position="878"/>
    </location>
</feature>
<feature type="compositionally biased region" description="Basic and acidic residues" evidence="6">
    <location>
        <begin position="869"/>
        <end position="878"/>
    </location>
</feature>
<feature type="region of interest" description="Disordered" evidence="6">
    <location>
        <begin position="259"/>
        <end position="475"/>
    </location>
</feature>
<feature type="domain" description="C2 NT-type" evidence="8">
    <location>
        <begin position="8"/>
        <end position="158"/>
    </location>
</feature>
<feature type="region of interest" description="Disordered" evidence="6">
    <location>
        <begin position="627"/>
        <end position="651"/>
    </location>
</feature>
<reference evidence="10" key="3">
    <citation type="submission" date="2025-09" db="UniProtKB">
        <authorList>
            <consortium name="Ensembl"/>
        </authorList>
    </citation>
    <scope>IDENTIFICATION</scope>
</reference>
<feature type="compositionally biased region" description="Acidic residues" evidence="6">
    <location>
        <begin position="338"/>
        <end position="348"/>
    </location>
</feature>
<evidence type="ECO:0000256" key="1">
    <source>
        <dbReference type="ARBA" id="ARBA00004177"/>
    </source>
</evidence>
<dbReference type="Pfam" id="PF10358">
    <property type="entry name" value="NT-C2"/>
    <property type="match status" value="1"/>
</dbReference>
<dbReference type="Pfam" id="PF00307">
    <property type="entry name" value="CH"/>
    <property type="match status" value="1"/>
</dbReference>
<gene>
    <name evidence="10" type="primary">EHBP1</name>
    <name evidence="10" type="synonym">ehbp1</name>
</gene>
<evidence type="ECO:0000256" key="6">
    <source>
        <dbReference type="SAM" id="MobiDB-lite"/>
    </source>
</evidence>
<feature type="compositionally biased region" description="Acidic residues" evidence="6">
    <location>
        <begin position="972"/>
        <end position="981"/>
    </location>
</feature>
<feature type="compositionally biased region" description="Polar residues" evidence="6">
    <location>
        <begin position="683"/>
        <end position="699"/>
    </location>
</feature>
<dbReference type="SMART" id="SM01203">
    <property type="entry name" value="DUF3585"/>
    <property type="match status" value="1"/>
</dbReference>
<dbReference type="SMART" id="SM00033">
    <property type="entry name" value="CH"/>
    <property type="match status" value="1"/>
</dbReference>
<dbReference type="InterPro" id="IPR036872">
    <property type="entry name" value="CH_dom_sf"/>
</dbReference>
<feature type="compositionally biased region" description="Gly residues" evidence="6">
    <location>
        <begin position="955"/>
        <end position="964"/>
    </location>
</feature>
<feature type="compositionally biased region" description="Basic and acidic residues" evidence="6">
    <location>
        <begin position="1301"/>
        <end position="1323"/>
    </location>
</feature>
<dbReference type="InterPro" id="IPR022735">
    <property type="entry name" value="bMERB_dom"/>
</dbReference>
<dbReference type="SUPFAM" id="SSF47576">
    <property type="entry name" value="Calponin-homology domain, CH-domain"/>
    <property type="match status" value="1"/>
</dbReference>
<evidence type="ECO:0000256" key="5">
    <source>
        <dbReference type="SAM" id="Coils"/>
    </source>
</evidence>
<evidence type="ECO:0000259" key="8">
    <source>
        <dbReference type="PROSITE" id="PS51840"/>
    </source>
</evidence>
<feature type="region of interest" description="Disordered" evidence="6">
    <location>
        <begin position="1291"/>
        <end position="1323"/>
    </location>
</feature>
<dbReference type="OMA" id="QQSSCDN"/>
<dbReference type="RefSeq" id="XP_030297678.1">
    <property type="nucleotide sequence ID" value="XM_030441818.1"/>
</dbReference>
<feature type="compositionally biased region" description="Basic and acidic residues" evidence="6">
    <location>
        <begin position="819"/>
        <end position="846"/>
    </location>
</feature>
<feature type="compositionally biased region" description="Pro residues" evidence="6">
    <location>
        <begin position="417"/>
        <end position="436"/>
    </location>
</feature>
<dbReference type="PROSITE" id="PS51848">
    <property type="entry name" value="BMERB"/>
    <property type="match status" value="1"/>
</dbReference>
<feature type="compositionally biased region" description="Basic and acidic residues" evidence="6">
    <location>
        <begin position="1120"/>
        <end position="1147"/>
    </location>
</feature>
<feature type="compositionally biased region" description="Polar residues" evidence="6">
    <location>
        <begin position="1003"/>
        <end position="1028"/>
    </location>
</feature>
<dbReference type="PROSITE" id="PS51840">
    <property type="entry name" value="C2_NT"/>
    <property type="match status" value="1"/>
</dbReference>
<keyword evidence="3" id="KW-0967">Endosome</keyword>